<dbReference type="PANTHER" id="PTHR11528">
    <property type="entry name" value="HEAT SHOCK PROTEIN 90 FAMILY MEMBER"/>
    <property type="match status" value="1"/>
</dbReference>
<proteinExistence type="inferred from homology"/>
<evidence type="ECO:0000256" key="1">
    <source>
        <dbReference type="ARBA" id="ARBA00008239"/>
    </source>
</evidence>
<evidence type="ECO:0000313" key="7">
    <source>
        <dbReference type="Proteomes" id="UP000198519"/>
    </source>
</evidence>
<dbReference type="GO" id="GO:0140662">
    <property type="term" value="F:ATP-dependent protein folding chaperone"/>
    <property type="evidence" value="ECO:0007669"/>
    <property type="project" value="InterPro"/>
</dbReference>
<dbReference type="PRINTS" id="PR00775">
    <property type="entry name" value="HEATSHOCK90"/>
</dbReference>
<evidence type="ECO:0000256" key="4">
    <source>
        <dbReference type="ARBA" id="ARBA00023186"/>
    </source>
</evidence>
<name>A0A1I4PYL0_9GAMM</name>
<feature type="binding site" evidence="5">
    <location>
        <begin position="91"/>
        <end position="92"/>
    </location>
    <ligand>
        <name>ATP</name>
        <dbReference type="ChEBI" id="CHEBI:30616"/>
    </ligand>
</feature>
<dbReference type="GO" id="GO:0016887">
    <property type="term" value="F:ATP hydrolysis activity"/>
    <property type="evidence" value="ECO:0007669"/>
    <property type="project" value="InterPro"/>
</dbReference>
<keyword evidence="7" id="KW-1185">Reference proteome</keyword>
<dbReference type="PIRSF" id="PIRSF002583">
    <property type="entry name" value="Hsp90"/>
    <property type="match status" value="1"/>
</dbReference>
<dbReference type="SUPFAM" id="SSF55874">
    <property type="entry name" value="ATPase domain of HSP90 chaperone/DNA topoisomerase II/histidine kinase"/>
    <property type="match status" value="1"/>
</dbReference>
<feature type="binding site" evidence="5">
    <location>
        <position position="33"/>
    </location>
    <ligand>
        <name>ATP</name>
        <dbReference type="ChEBI" id="CHEBI:30616"/>
    </ligand>
</feature>
<comment type="similarity">
    <text evidence="1">Belongs to the heat shock protein 90 family.</text>
</comment>
<dbReference type="SUPFAM" id="SSF54211">
    <property type="entry name" value="Ribosomal protein S5 domain 2-like"/>
    <property type="match status" value="1"/>
</dbReference>
<dbReference type="RefSeq" id="WP_092022253.1">
    <property type="nucleotide sequence ID" value="NZ_FOUE01000003.1"/>
</dbReference>
<protein>
    <submittedName>
        <fullName evidence="6">Molecular chaperone HtpG</fullName>
    </submittedName>
</protein>
<dbReference type="Gene3D" id="3.30.565.10">
    <property type="entry name" value="Histidine kinase-like ATPase, C-terminal domain"/>
    <property type="match status" value="1"/>
</dbReference>
<dbReference type="Pfam" id="PF00183">
    <property type="entry name" value="HSP90"/>
    <property type="match status" value="1"/>
</dbReference>
<keyword evidence="3 5" id="KW-0067">ATP-binding</keyword>
<keyword evidence="2 5" id="KW-0547">Nucleotide-binding</keyword>
<dbReference type="InterPro" id="IPR020575">
    <property type="entry name" value="Hsp90_N"/>
</dbReference>
<dbReference type="InterPro" id="IPR001404">
    <property type="entry name" value="Hsp90_fam"/>
</dbReference>
<dbReference type="AlphaFoldDB" id="A0A1I4PYL0"/>
<dbReference type="GO" id="GO:0005524">
    <property type="term" value="F:ATP binding"/>
    <property type="evidence" value="ECO:0007669"/>
    <property type="project" value="UniProtKB-KW"/>
</dbReference>
<feature type="binding site" evidence="5">
    <location>
        <position position="37"/>
    </location>
    <ligand>
        <name>ATP</name>
        <dbReference type="ChEBI" id="CHEBI:30616"/>
    </ligand>
</feature>
<evidence type="ECO:0000256" key="5">
    <source>
        <dbReference type="PIRSR" id="PIRSR002583-1"/>
    </source>
</evidence>
<dbReference type="EMBL" id="FOUE01000003">
    <property type="protein sequence ID" value="SFM32879.1"/>
    <property type="molecule type" value="Genomic_DNA"/>
</dbReference>
<feature type="binding site" evidence="5">
    <location>
        <position position="72"/>
    </location>
    <ligand>
        <name>ATP</name>
        <dbReference type="ChEBI" id="CHEBI:30616"/>
    </ligand>
</feature>
<dbReference type="InterPro" id="IPR020568">
    <property type="entry name" value="Ribosomal_Su5_D2-typ_SF"/>
</dbReference>
<dbReference type="GO" id="GO:0051082">
    <property type="term" value="F:unfolded protein binding"/>
    <property type="evidence" value="ECO:0007669"/>
    <property type="project" value="InterPro"/>
</dbReference>
<dbReference type="STRING" id="488535.SAMN04487963_2077"/>
<evidence type="ECO:0000313" key="6">
    <source>
        <dbReference type="EMBL" id="SFM32879.1"/>
    </source>
</evidence>
<dbReference type="OrthoDB" id="9802640at2"/>
<organism evidence="6 7">
    <name type="scientific">Marinobacter zhejiangensis</name>
    <dbReference type="NCBI Taxonomy" id="488535"/>
    <lineage>
        <taxon>Bacteria</taxon>
        <taxon>Pseudomonadati</taxon>
        <taxon>Pseudomonadota</taxon>
        <taxon>Gammaproteobacteria</taxon>
        <taxon>Pseudomonadales</taxon>
        <taxon>Marinobacteraceae</taxon>
        <taxon>Marinobacter</taxon>
    </lineage>
</organism>
<dbReference type="Pfam" id="PF13589">
    <property type="entry name" value="HATPase_c_3"/>
    <property type="match status" value="1"/>
</dbReference>
<dbReference type="Proteomes" id="UP000198519">
    <property type="component" value="Unassembled WGS sequence"/>
</dbReference>
<gene>
    <name evidence="6" type="ORF">SAMN04487963_2077</name>
</gene>
<sequence>MSSQIKHTQVNLDGLLEVLGQNLYSTPAVALRELIQNAHDACLRYQLEAGHPKAFQIDLYTDPGNNVLVIQDNGSGLTRDEVGDYLATIGSGYTRILRQRTATDEMIGYFGLGFLSAYVVADKVEVYTTSYQEPESTWLFTSSGGKTFSISESASQSVGSRIVLRLKAGFSELSDSGVVSALVRKYCSLLPIPITINERPEPINNVTPPWAEQGVSPLQLKRRQMAFAELFEADYAPLACISLPENDLDLDGLLWIQDGSSYVSSDSRNVSVFIRNMFITDKEADLLPRWAGFVGLVVESPRFKPTASRESLQEDDYYRRVREFIREALVTGLRNLVLQEPEAWGRILVRHNQALIGAAVVDDRLFEATKRSIKLPTNTGEFTVPQLVKKSQGALYLKPEVAASSEDMLLAAQGIPLIKGYLYGVSAYCQKFSQLEGVRLRNLGTGEGQEQLLRRVTVSAVVEQRLTALFEEPDVDVRFAEFEPDEVPLVYFSNRDAIRKNRIESDEAASRISSAALSLARLHTRTIEQDKERIVYVNLLNPVIQKLSSLDGAITRDFANVVKCCVASAQDGDEKDDSMVTRLSTFGASMLTLMEQ</sequence>
<evidence type="ECO:0000256" key="2">
    <source>
        <dbReference type="ARBA" id="ARBA00022741"/>
    </source>
</evidence>
<dbReference type="InterPro" id="IPR036890">
    <property type="entry name" value="HATPase_C_sf"/>
</dbReference>
<keyword evidence="4" id="KW-0143">Chaperone</keyword>
<evidence type="ECO:0000256" key="3">
    <source>
        <dbReference type="ARBA" id="ARBA00022840"/>
    </source>
</evidence>
<dbReference type="Gene3D" id="3.30.230.80">
    <property type="match status" value="1"/>
</dbReference>
<accession>A0A1I4PYL0</accession>
<reference evidence="7" key="1">
    <citation type="submission" date="2016-10" db="EMBL/GenBank/DDBJ databases">
        <authorList>
            <person name="Varghese N."/>
            <person name="Submissions S."/>
        </authorList>
    </citation>
    <scope>NUCLEOTIDE SEQUENCE [LARGE SCALE GENOMIC DNA]</scope>
    <source>
        <strain evidence="7">CGMCC 1.7061</strain>
    </source>
</reference>